<dbReference type="RefSeq" id="WP_155461805.1">
    <property type="nucleotide sequence ID" value="NZ_WNKY01000001.1"/>
</dbReference>
<evidence type="ECO:0000256" key="1">
    <source>
        <dbReference type="SAM" id="SignalP"/>
    </source>
</evidence>
<dbReference type="InterPro" id="IPR018673">
    <property type="entry name" value="DUF2141"/>
</dbReference>
<accession>A0A6L6PC88</accession>
<name>A0A6L6PC88_9BURK</name>
<gene>
    <name evidence="2" type="ORF">GM676_02605</name>
</gene>
<keyword evidence="3" id="KW-1185">Reference proteome</keyword>
<dbReference type="EMBL" id="WNKY01000001">
    <property type="protein sequence ID" value="MTV36473.1"/>
    <property type="molecule type" value="Genomic_DNA"/>
</dbReference>
<evidence type="ECO:0000313" key="3">
    <source>
        <dbReference type="Proteomes" id="UP000475582"/>
    </source>
</evidence>
<organism evidence="2 3">
    <name type="scientific">Duganella radicis</name>
    <dbReference type="NCBI Taxonomy" id="551988"/>
    <lineage>
        <taxon>Bacteria</taxon>
        <taxon>Pseudomonadati</taxon>
        <taxon>Pseudomonadota</taxon>
        <taxon>Betaproteobacteria</taxon>
        <taxon>Burkholderiales</taxon>
        <taxon>Oxalobacteraceae</taxon>
        <taxon>Telluria group</taxon>
        <taxon>Duganella</taxon>
    </lineage>
</organism>
<keyword evidence="1" id="KW-0732">Signal</keyword>
<feature type="signal peptide" evidence="1">
    <location>
        <begin position="1"/>
        <end position="18"/>
    </location>
</feature>
<dbReference type="OrthoDB" id="9788332at2"/>
<comment type="caution">
    <text evidence="2">The sequence shown here is derived from an EMBL/GenBank/DDBJ whole genome shotgun (WGS) entry which is preliminary data.</text>
</comment>
<proteinExistence type="predicted"/>
<dbReference type="Pfam" id="PF09912">
    <property type="entry name" value="DUF2141"/>
    <property type="match status" value="1"/>
</dbReference>
<dbReference type="Proteomes" id="UP000475582">
    <property type="component" value="Unassembled WGS sequence"/>
</dbReference>
<evidence type="ECO:0000313" key="2">
    <source>
        <dbReference type="EMBL" id="MTV36473.1"/>
    </source>
</evidence>
<protein>
    <submittedName>
        <fullName evidence="2">DUF2141 domain-containing protein</fullName>
    </submittedName>
</protein>
<reference evidence="2 3" key="1">
    <citation type="submission" date="2019-11" db="EMBL/GenBank/DDBJ databases">
        <title>Type strains purchased from KCTC, JCM and DSMZ.</title>
        <authorList>
            <person name="Lu H."/>
        </authorList>
    </citation>
    <scope>NUCLEOTIDE SEQUENCE [LARGE SCALE GENOMIC DNA]</scope>
    <source>
        <strain evidence="2 3">KCTC 22382</strain>
    </source>
</reference>
<feature type="chain" id="PRO_5026765720" evidence="1">
    <location>
        <begin position="19"/>
        <end position="135"/>
    </location>
</feature>
<dbReference type="AlphaFoldDB" id="A0A6L6PC88"/>
<sequence length="135" mass="14044">MSRFILAALFAAAAPAFAADLTINVEGVSSADGQVMVAIYNSAETFPTKPLRALTAPAHDGTVQLVAAELPAGEYAFALYHDANGNGKLDRNPVGMPIEDYAFSNNAIGKRGAPHFEDARIVLPAGGASTTVNLR</sequence>